<protein>
    <submittedName>
        <fullName evidence="1">Uncharacterized protein</fullName>
    </submittedName>
</protein>
<dbReference type="EMBL" id="CAJOBG010114143">
    <property type="protein sequence ID" value="CAF4751967.1"/>
    <property type="molecule type" value="Genomic_DNA"/>
</dbReference>
<keyword evidence="2" id="KW-1185">Reference proteome</keyword>
<dbReference type="AlphaFoldDB" id="A0A821LJR7"/>
<proteinExistence type="predicted"/>
<gene>
    <name evidence="1" type="ORF">OVN521_LOCUS50177</name>
</gene>
<evidence type="ECO:0000313" key="2">
    <source>
        <dbReference type="Proteomes" id="UP000663866"/>
    </source>
</evidence>
<organism evidence="1 2">
    <name type="scientific">Rotaria magnacalcarata</name>
    <dbReference type="NCBI Taxonomy" id="392030"/>
    <lineage>
        <taxon>Eukaryota</taxon>
        <taxon>Metazoa</taxon>
        <taxon>Spiralia</taxon>
        <taxon>Gnathifera</taxon>
        <taxon>Rotifera</taxon>
        <taxon>Eurotatoria</taxon>
        <taxon>Bdelloidea</taxon>
        <taxon>Philodinida</taxon>
        <taxon>Philodinidae</taxon>
        <taxon>Rotaria</taxon>
    </lineage>
</organism>
<sequence>SYLNDSQKPILYSFFPNVSPGYKIVEKPQSVVYLPITLPVLNSIHIWLTDQNHKLLNL</sequence>
<name>A0A821LJR7_9BILA</name>
<feature type="non-terminal residue" evidence="1">
    <location>
        <position position="58"/>
    </location>
</feature>
<accession>A0A821LJR7</accession>
<evidence type="ECO:0000313" key="1">
    <source>
        <dbReference type="EMBL" id="CAF4751967.1"/>
    </source>
</evidence>
<reference evidence="1" key="1">
    <citation type="submission" date="2021-02" db="EMBL/GenBank/DDBJ databases">
        <authorList>
            <person name="Nowell W R."/>
        </authorList>
    </citation>
    <scope>NUCLEOTIDE SEQUENCE</scope>
</reference>
<dbReference type="Proteomes" id="UP000663866">
    <property type="component" value="Unassembled WGS sequence"/>
</dbReference>
<feature type="non-terminal residue" evidence="1">
    <location>
        <position position="1"/>
    </location>
</feature>
<comment type="caution">
    <text evidence="1">The sequence shown here is derived from an EMBL/GenBank/DDBJ whole genome shotgun (WGS) entry which is preliminary data.</text>
</comment>